<dbReference type="InterPro" id="IPR051818">
    <property type="entry name" value="TPP_dependent_decarboxylase"/>
</dbReference>
<dbReference type="InterPro" id="IPR017684">
    <property type="entry name" value="Phosphono-pyrv_decarboxylase"/>
</dbReference>
<dbReference type="InterPro" id="IPR012001">
    <property type="entry name" value="Thiamin_PyroP_enz_TPP-bd_dom"/>
</dbReference>
<dbReference type="AlphaFoldDB" id="A0A7D7QFD8"/>
<dbReference type="PROSITE" id="PS00187">
    <property type="entry name" value="TPP_ENZYMES"/>
    <property type="match status" value="1"/>
</dbReference>
<sequence>MIQAEEFVEAARNLGFGWYSGVPCSFLTPFINYVINDVQLRYICAANEGDAVAIAAGAAIAGKPAVVMMQNSGLGNAVNPLTSLTYIFRIPLLLICTLRGDRNLQDEPQHELMGQITEKLLETMTVPWEFFPTDAAEIEPVLQRATAYMQQERRPYALIMRKGAIAPHALTRSSIPEREDSNSAHIQQSFFRDNKEQRISRSEALARIVELTDPENTVVIATTGYTGRELFASKDSANHLYMVGSMGCASSMGLGLSLARPDLKVVVIDGDGAALMRMGNFATIGTYGGANLTHILLDNEVHDSTGAQATVSAGISFAKIAKACGYGVTLAGDDPALLDALFTVDANNRPKFAHLKIRPGTLEKLPRPNLTPEAVLQRFMKHIGNS</sequence>
<dbReference type="InterPro" id="IPR011766">
    <property type="entry name" value="TPP_enzyme_TPP-bd"/>
</dbReference>
<dbReference type="Pfam" id="PF02775">
    <property type="entry name" value="TPP_enzyme_C"/>
    <property type="match status" value="1"/>
</dbReference>
<dbReference type="Pfam" id="PF02776">
    <property type="entry name" value="TPP_enzyme_N"/>
    <property type="match status" value="1"/>
</dbReference>
<dbReference type="PANTHER" id="PTHR42818">
    <property type="entry name" value="SULFOPYRUVATE DECARBOXYLASE SUBUNIT ALPHA"/>
    <property type="match status" value="1"/>
</dbReference>
<dbReference type="KEGG" id="ned:HUN01_29210"/>
<accession>A0A7D7QFD8</accession>
<gene>
    <name evidence="6" type="primary">aepY</name>
    <name evidence="6" type="ORF">HUN01_29210</name>
</gene>
<evidence type="ECO:0000313" key="6">
    <source>
        <dbReference type="EMBL" id="QMS91479.1"/>
    </source>
</evidence>
<keyword evidence="3 6" id="KW-0456">Lyase</keyword>
<evidence type="ECO:0000259" key="4">
    <source>
        <dbReference type="Pfam" id="PF02775"/>
    </source>
</evidence>
<dbReference type="Gene3D" id="3.40.50.970">
    <property type="match status" value="2"/>
</dbReference>
<dbReference type="GO" id="GO:0032923">
    <property type="term" value="P:organic phosphonate biosynthetic process"/>
    <property type="evidence" value="ECO:0007669"/>
    <property type="project" value="InterPro"/>
</dbReference>
<evidence type="ECO:0000256" key="1">
    <source>
        <dbReference type="ARBA" id="ARBA00022793"/>
    </source>
</evidence>
<dbReference type="EMBL" id="CP054698">
    <property type="protein sequence ID" value="QMS91479.1"/>
    <property type="molecule type" value="Genomic_DNA"/>
</dbReference>
<reference evidence="7" key="1">
    <citation type="submission" date="2020-06" db="EMBL/GenBank/DDBJ databases">
        <title>Nostoc edaphicum CCNP1411 genome.</title>
        <authorList>
            <person name="Fidor A."/>
            <person name="Grabski M."/>
            <person name="Gawor J."/>
            <person name="Gromadka R."/>
            <person name="Wegrzyn G."/>
            <person name="Mazur-Marzec H."/>
        </authorList>
    </citation>
    <scope>NUCLEOTIDE SEQUENCE [LARGE SCALE GENOMIC DNA]</scope>
    <source>
        <strain evidence="7">CCNP1411</strain>
    </source>
</reference>
<dbReference type="RefSeq" id="WP_181929102.1">
    <property type="nucleotide sequence ID" value="NZ_CP054698.1"/>
</dbReference>
<keyword evidence="6" id="KW-0670">Pyruvate</keyword>
<evidence type="ECO:0000313" key="7">
    <source>
        <dbReference type="Proteomes" id="UP000514713"/>
    </source>
</evidence>
<dbReference type="EC" id="4.1.1.82" evidence="6"/>
<dbReference type="GO" id="GO:0000287">
    <property type="term" value="F:magnesium ion binding"/>
    <property type="evidence" value="ECO:0007669"/>
    <property type="project" value="InterPro"/>
</dbReference>
<dbReference type="Proteomes" id="UP000514713">
    <property type="component" value="Chromosome"/>
</dbReference>
<dbReference type="PANTHER" id="PTHR42818:SF1">
    <property type="entry name" value="SULFOPYRUVATE DECARBOXYLASE"/>
    <property type="match status" value="1"/>
</dbReference>
<organism evidence="6 7">
    <name type="scientific">Nostoc edaphicum CCNP1411</name>
    <dbReference type="NCBI Taxonomy" id="1472755"/>
    <lineage>
        <taxon>Bacteria</taxon>
        <taxon>Bacillati</taxon>
        <taxon>Cyanobacteriota</taxon>
        <taxon>Cyanophyceae</taxon>
        <taxon>Nostocales</taxon>
        <taxon>Nostocaceae</taxon>
        <taxon>Nostoc</taxon>
    </lineage>
</organism>
<feature type="domain" description="Thiamine pyrophosphate enzyme N-terminal TPP-binding" evidence="5">
    <location>
        <begin position="5"/>
        <end position="113"/>
    </location>
</feature>
<keyword evidence="7" id="KW-1185">Reference proteome</keyword>
<evidence type="ECO:0000256" key="3">
    <source>
        <dbReference type="ARBA" id="ARBA00023239"/>
    </source>
</evidence>
<dbReference type="InterPro" id="IPR029061">
    <property type="entry name" value="THDP-binding"/>
</dbReference>
<evidence type="ECO:0000256" key="2">
    <source>
        <dbReference type="ARBA" id="ARBA00023052"/>
    </source>
</evidence>
<proteinExistence type="predicted"/>
<dbReference type="SUPFAM" id="SSF52518">
    <property type="entry name" value="Thiamin diphosphate-binding fold (THDP-binding)"/>
    <property type="match status" value="2"/>
</dbReference>
<dbReference type="NCBIfam" id="TIGR03297">
    <property type="entry name" value="Ppyr-DeCO2ase"/>
    <property type="match status" value="1"/>
</dbReference>
<name>A0A7D7QFD8_9NOSO</name>
<evidence type="ECO:0000259" key="5">
    <source>
        <dbReference type="Pfam" id="PF02776"/>
    </source>
</evidence>
<dbReference type="InterPro" id="IPR000399">
    <property type="entry name" value="TPP-bd_CS"/>
</dbReference>
<dbReference type="CDD" id="cd07035">
    <property type="entry name" value="TPP_PYR_POX_like"/>
    <property type="match status" value="1"/>
</dbReference>
<feature type="domain" description="Thiamine pyrophosphate enzyme TPP-binding" evidence="4">
    <location>
        <begin position="241"/>
        <end position="329"/>
    </location>
</feature>
<dbReference type="GO" id="GO:0030976">
    <property type="term" value="F:thiamine pyrophosphate binding"/>
    <property type="evidence" value="ECO:0007669"/>
    <property type="project" value="InterPro"/>
</dbReference>
<keyword evidence="1" id="KW-0210">Decarboxylase</keyword>
<dbReference type="GO" id="GO:0033980">
    <property type="term" value="F:phosphonopyruvate decarboxylase activity"/>
    <property type="evidence" value="ECO:0007669"/>
    <property type="project" value="UniProtKB-EC"/>
</dbReference>
<protein>
    <submittedName>
        <fullName evidence="6">Phosphonopyruvate decarboxylase</fullName>
        <ecNumber evidence="6">4.1.1.82</ecNumber>
    </submittedName>
</protein>
<keyword evidence="2" id="KW-0786">Thiamine pyrophosphate</keyword>